<dbReference type="GO" id="GO:0046872">
    <property type="term" value="F:metal ion binding"/>
    <property type="evidence" value="ECO:0007669"/>
    <property type="project" value="UniProtKB-KW"/>
</dbReference>
<evidence type="ECO:0000313" key="6">
    <source>
        <dbReference type="EMBL" id="VAV84576.1"/>
    </source>
</evidence>
<keyword evidence="3" id="KW-0408">Iron</keyword>
<dbReference type="AlphaFoldDB" id="A0A3B0R660"/>
<feature type="domain" description="ATPase BadF/BadG/BcrA/BcrD type" evidence="5">
    <location>
        <begin position="9"/>
        <end position="268"/>
    </location>
</feature>
<sequence length="284" mass="30693">MNETIKTMGIDVGGSYVKGVIMAYDTISGEHKIIDKQTEKIRKRNPKDVVVDIVDMLLGRNHLINKDIAYLASTGQGEMVERKTGHFYSMTTHARGGKFFVPEAKTVVDMGGLYVRAIKIDYRGKVLDYKMTGQCASGSGQFIENISRYLGLAIEEVGPLSLQADNPEVPSGICAVLAETDVINLVSKGLSTANIVKGINLSIAGRVVKLLGSLRAESSIALVGGMGMNEGMLQAVEELSKEKKKEDLIFASHPDAIYSGAVGAALWGGYRYYKLKEKKAAVIA</sequence>
<evidence type="ECO:0000259" key="5">
    <source>
        <dbReference type="Pfam" id="PF01869"/>
    </source>
</evidence>
<dbReference type="InterPro" id="IPR043129">
    <property type="entry name" value="ATPase_NBD"/>
</dbReference>
<dbReference type="SUPFAM" id="SSF53067">
    <property type="entry name" value="Actin-like ATPase domain"/>
    <property type="match status" value="1"/>
</dbReference>
<dbReference type="CDD" id="cd24105">
    <property type="entry name" value="ASKHA_NBD_benz_CoA_BcrD_BadG"/>
    <property type="match status" value="1"/>
</dbReference>
<evidence type="ECO:0000256" key="1">
    <source>
        <dbReference type="ARBA" id="ARBA00001966"/>
    </source>
</evidence>
<dbReference type="Gene3D" id="3.30.420.40">
    <property type="match status" value="2"/>
</dbReference>
<name>A0A3B0R660_9ZZZZ</name>
<evidence type="ECO:0000256" key="4">
    <source>
        <dbReference type="ARBA" id="ARBA00023014"/>
    </source>
</evidence>
<evidence type="ECO:0000256" key="2">
    <source>
        <dbReference type="ARBA" id="ARBA00022723"/>
    </source>
</evidence>
<evidence type="ECO:0000256" key="3">
    <source>
        <dbReference type="ARBA" id="ARBA00023004"/>
    </source>
</evidence>
<dbReference type="PANTHER" id="PTHR32329:SF2">
    <property type="entry name" value="BIFUNCTIONAL PROTEIN [INCLUDES 2-HYDROXYACYL-COA DEHYDRATASE (N-TER) AND ITS ACTIVATOR DOMAIN (C_TERM)"/>
    <property type="match status" value="1"/>
</dbReference>
<dbReference type="NCBIfam" id="TIGR00241">
    <property type="entry name" value="CoA_E_activ"/>
    <property type="match status" value="1"/>
</dbReference>
<dbReference type="InterPro" id="IPR051805">
    <property type="entry name" value="Dehydratase_Activator_Redct"/>
</dbReference>
<protein>
    <submittedName>
        <fullName evidence="6">Benzoyl-CoA reductase subunit D</fullName>
        <ecNumber evidence="6">1.3.7.8</ecNumber>
    </submittedName>
</protein>
<keyword evidence="4" id="KW-0411">Iron-sulfur</keyword>
<gene>
    <name evidence="6" type="ORF">MNBD_BACTEROID02-543</name>
</gene>
<organism evidence="6">
    <name type="scientific">hydrothermal vent metagenome</name>
    <dbReference type="NCBI Taxonomy" id="652676"/>
    <lineage>
        <taxon>unclassified sequences</taxon>
        <taxon>metagenomes</taxon>
        <taxon>ecological metagenomes</taxon>
    </lineage>
</organism>
<dbReference type="Pfam" id="PF01869">
    <property type="entry name" value="BcrAD_BadFG"/>
    <property type="match status" value="1"/>
</dbReference>
<dbReference type="InterPro" id="IPR008275">
    <property type="entry name" value="CoA_E_activase_dom"/>
</dbReference>
<comment type="cofactor">
    <cofactor evidence="1">
        <name>[4Fe-4S] cluster</name>
        <dbReference type="ChEBI" id="CHEBI:49883"/>
    </cofactor>
</comment>
<keyword evidence="2" id="KW-0479">Metal-binding</keyword>
<dbReference type="GO" id="GO:0018522">
    <property type="term" value="F:benzoyl-CoA reductase activity"/>
    <property type="evidence" value="ECO:0007669"/>
    <property type="project" value="UniProtKB-EC"/>
</dbReference>
<keyword evidence="6" id="KW-0560">Oxidoreductase</keyword>
<dbReference type="EC" id="1.3.7.8" evidence="6"/>
<dbReference type="GO" id="GO:0051536">
    <property type="term" value="F:iron-sulfur cluster binding"/>
    <property type="evidence" value="ECO:0007669"/>
    <property type="project" value="UniProtKB-KW"/>
</dbReference>
<reference evidence="6" key="1">
    <citation type="submission" date="2018-06" db="EMBL/GenBank/DDBJ databases">
        <authorList>
            <person name="Zhirakovskaya E."/>
        </authorList>
    </citation>
    <scope>NUCLEOTIDE SEQUENCE</scope>
</reference>
<dbReference type="PANTHER" id="PTHR32329">
    <property type="entry name" value="BIFUNCTIONAL PROTEIN [INCLUDES 2-HYDROXYACYL-COA DEHYDRATASE (N-TER) AND ITS ACTIVATOR DOMAIN (C_TERM)-RELATED"/>
    <property type="match status" value="1"/>
</dbReference>
<proteinExistence type="predicted"/>
<dbReference type="InterPro" id="IPR002731">
    <property type="entry name" value="ATPase_BadF"/>
</dbReference>
<accession>A0A3B0R660</accession>
<dbReference type="EMBL" id="UOEB01000169">
    <property type="protein sequence ID" value="VAV84576.1"/>
    <property type="molecule type" value="Genomic_DNA"/>
</dbReference>